<dbReference type="PRINTS" id="PR00745">
    <property type="entry name" value="GLHYDRLASE39"/>
</dbReference>
<keyword evidence="2" id="KW-0378">Hydrolase</keyword>
<dbReference type="RefSeq" id="WP_281892776.1">
    <property type="nucleotide sequence ID" value="NZ_BSDI01000004.1"/>
</dbReference>
<dbReference type="PANTHER" id="PTHR12631">
    <property type="entry name" value="ALPHA-L-IDURONIDASE"/>
    <property type="match status" value="1"/>
</dbReference>
<evidence type="ECO:0000313" key="5">
    <source>
        <dbReference type="EMBL" id="GLH95728.1"/>
    </source>
</evidence>
<feature type="domain" description="Glycosyl hydrolases family 39 N-terminal catalytic" evidence="4">
    <location>
        <begin position="144"/>
        <end position="591"/>
    </location>
</feature>
<dbReference type="InterPro" id="IPR017853">
    <property type="entry name" value="GH"/>
</dbReference>
<accession>A0ABQ5QMF3</accession>
<evidence type="ECO:0000259" key="4">
    <source>
        <dbReference type="Pfam" id="PF01229"/>
    </source>
</evidence>
<evidence type="ECO:0000256" key="2">
    <source>
        <dbReference type="ARBA" id="ARBA00022801"/>
    </source>
</evidence>
<protein>
    <submittedName>
        <fullName evidence="5">Beta-xylosidase</fullName>
    </submittedName>
</protein>
<sequence>MTELAGGTDTHIDRARQRWAELMGAGGVQDRAGGPVAAADLPVPACLSAASGRGQVTLTWDPVPGAIGYAVHRAPAEDGPFELVDHGGGDVLAVPHGAYADTTAEPGKEYWYAVAPLATVNAMGPLSAPVPARPTVDGPATVDVTVDAGGDAGPLHRPWRRVVGSEHLSHLLCADLTGGQPIGADLRAALRRVRDELGVESVRAHGILCDDLGVYRNVDGVSRFDFSGVDRVYDTVMDLGMRPVVELSFMPRDLARDPDKTVFAYRGCISPPSDWDRWGELVGALTAHLVERYGLAEVRDHWPFEVWNEANLSVFWSGTPDEFWRLYEVSARAVKLVDSGIQVGGPASAAVGWIDDQLATAAPLDFLSTHTYGSPPLDLRPLAAAAGRPDLPLLWTEWGVTASHGSTINDTVFAATFLLRGMRSVAGRVDGLAPWVASDHFEELGRPERLLHGGFGLLTVGNLAKPKYWALALAERLGDVELPAVSRGDGADGLVECWAARRADGTVGVLLWNGTLDHGKASGDSTLDRDVTVTITGLPVERYTLRHLRVDATHGNVAETWRALGGEEWPDDDQWAVLGEADQIPLLEPDRDVTVRGGGVEVTLDLPMPSISYLELRPI</sequence>
<dbReference type="SUPFAM" id="SSF51445">
    <property type="entry name" value="(Trans)glycosidases"/>
    <property type="match status" value="1"/>
</dbReference>
<organism evidence="5 6">
    <name type="scientific">Phytohabitans aurantiacus</name>
    <dbReference type="NCBI Taxonomy" id="3016789"/>
    <lineage>
        <taxon>Bacteria</taxon>
        <taxon>Bacillati</taxon>
        <taxon>Actinomycetota</taxon>
        <taxon>Actinomycetes</taxon>
        <taxon>Micromonosporales</taxon>
        <taxon>Micromonosporaceae</taxon>
    </lineage>
</organism>
<dbReference type="SUPFAM" id="SSF51011">
    <property type="entry name" value="Glycosyl hydrolase domain"/>
    <property type="match status" value="1"/>
</dbReference>
<dbReference type="InterPro" id="IPR036116">
    <property type="entry name" value="FN3_sf"/>
</dbReference>
<dbReference type="InterPro" id="IPR049166">
    <property type="entry name" value="GH39_cat"/>
</dbReference>
<evidence type="ECO:0000256" key="3">
    <source>
        <dbReference type="ARBA" id="ARBA00023295"/>
    </source>
</evidence>
<evidence type="ECO:0000313" key="6">
    <source>
        <dbReference type="Proteomes" id="UP001144280"/>
    </source>
</evidence>
<dbReference type="Gene3D" id="2.60.40.10">
    <property type="entry name" value="Immunoglobulins"/>
    <property type="match status" value="1"/>
</dbReference>
<comment type="caution">
    <text evidence="5">The sequence shown here is derived from an EMBL/GenBank/DDBJ whole genome shotgun (WGS) entry which is preliminary data.</text>
</comment>
<gene>
    <name evidence="5" type="primary">xynB2_1</name>
    <name evidence="5" type="ORF">Pa4123_10000</name>
</gene>
<dbReference type="Proteomes" id="UP001144280">
    <property type="component" value="Unassembled WGS sequence"/>
</dbReference>
<dbReference type="EMBL" id="BSDI01000004">
    <property type="protein sequence ID" value="GLH95728.1"/>
    <property type="molecule type" value="Genomic_DNA"/>
</dbReference>
<reference evidence="5" key="1">
    <citation type="submission" date="2022-12" db="EMBL/GenBank/DDBJ databases">
        <title>New Phytohabitans aurantiacus sp. RD004123 nov., an actinomycete isolated from soil.</title>
        <authorList>
            <person name="Triningsih D.W."/>
            <person name="Harunari E."/>
            <person name="Igarashi Y."/>
        </authorList>
    </citation>
    <scope>NUCLEOTIDE SEQUENCE</scope>
    <source>
        <strain evidence="5">RD004123</strain>
    </source>
</reference>
<evidence type="ECO:0000256" key="1">
    <source>
        <dbReference type="ARBA" id="ARBA00008875"/>
    </source>
</evidence>
<name>A0ABQ5QMF3_9ACTN</name>
<dbReference type="Gene3D" id="3.20.20.80">
    <property type="entry name" value="Glycosidases"/>
    <property type="match status" value="1"/>
</dbReference>
<dbReference type="SUPFAM" id="SSF49265">
    <property type="entry name" value="Fibronectin type III"/>
    <property type="match status" value="1"/>
</dbReference>
<comment type="similarity">
    <text evidence="1">Belongs to the glycosyl hydrolase 39 family.</text>
</comment>
<dbReference type="InterPro" id="IPR051923">
    <property type="entry name" value="Glycosyl_Hydrolase_39"/>
</dbReference>
<dbReference type="PANTHER" id="PTHR12631:SF10">
    <property type="entry name" value="BETA-XYLOSIDASE-LIKE PROTEIN-RELATED"/>
    <property type="match status" value="1"/>
</dbReference>
<keyword evidence="6" id="KW-1185">Reference proteome</keyword>
<dbReference type="Gene3D" id="2.60.40.1500">
    <property type="entry name" value="Glycosyl hydrolase domain, family 39"/>
    <property type="match status" value="1"/>
</dbReference>
<dbReference type="Pfam" id="PF01229">
    <property type="entry name" value="Glyco_hydro_39"/>
    <property type="match status" value="1"/>
</dbReference>
<keyword evidence="3" id="KW-0326">Glycosidase</keyword>
<proteinExistence type="inferred from homology"/>
<dbReference type="InterPro" id="IPR013783">
    <property type="entry name" value="Ig-like_fold"/>
</dbReference>
<dbReference type="InterPro" id="IPR000514">
    <property type="entry name" value="Glyco_hydro_39"/>
</dbReference>